<evidence type="ECO:0000313" key="3">
    <source>
        <dbReference type="Proteomes" id="UP000651668"/>
    </source>
</evidence>
<keyword evidence="1" id="KW-0812">Transmembrane</keyword>
<keyword evidence="1" id="KW-0472">Membrane</keyword>
<sequence>MLTFILDINLFNFNSGSDAPFWTLSGVLIGAIATGCINYLLQKGQFNHNIEMHRLQNLSKEEAKSYLLELLNHKTYTDRKFSTLRKRTGAFTDDELRLLLTELGAIKGISKNNNEIWYLRTREDERPKPARKGYQ</sequence>
<dbReference type="EMBL" id="BMIL01000014">
    <property type="protein sequence ID" value="GGC75787.1"/>
    <property type="molecule type" value="Genomic_DNA"/>
</dbReference>
<feature type="transmembrane region" description="Helical" evidence="1">
    <location>
        <begin position="20"/>
        <end position="41"/>
    </location>
</feature>
<reference evidence="2" key="1">
    <citation type="journal article" date="2014" name="Int. J. Syst. Evol. Microbiol.">
        <title>Complete genome sequence of Corynebacterium casei LMG S-19264T (=DSM 44701T), isolated from a smear-ripened cheese.</title>
        <authorList>
            <consortium name="US DOE Joint Genome Institute (JGI-PGF)"/>
            <person name="Walter F."/>
            <person name="Albersmeier A."/>
            <person name="Kalinowski J."/>
            <person name="Ruckert C."/>
        </authorList>
    </citation>
    <scope>NUCLEOTIDE SEQUENCE</scope>
    <source>
        <strain evidence="2">CGMCC 1.15343</strain>
    </source>
</reference>
<organism evidence="2 3">
    <name type="scientific">Pedobacter quisquiliarum</name>
    <dbReference type="NCBI Taxonomy" id="1834438"/>
    <lineage>
        <taxon>Bacteria</taxon>
        <taxon>Pseudomonadati</taxon>
        <taxon>Bacteroidota</taxon>
        <taxon>Sphingobacteriia</taxon>
        <taxon>Sphingobacteriales</taxon>
        <taxon>Sphingobacteriaceae</taxon>
        <taxon>Pedobacter</taxon>
    </lineage>
</organism>
<comment type="caution">
    <text evidence="2">The sequence shown here is derived from an EMBL/GenBank/DDBJ whole genome shotgun (WGS) entry which is preliminary data.</text>
</comment>
<proteinExistence type="predicted"/>
<reference evidence="2" key="2">
    <citation type="submission" date="2020-09" db="EMBL/GenBank/DDBJ databases">
        <authorList>
            <person name="Sun Q."/>
            <person name="Zhou Y."/>
        </authorList>
    </citation>
    <scope>NUCLEOTIDE SEQUENCE</scope>
    <source>
        <strain evidence="2">CGMCC 1.15343</strain>
    </source>
</reference>
<name>A0A916UJV3_9SPHI</name>
<protein>
    <submittedName>
        <fullName evidence="2">Uncharacterized protein</fullName>
    </submittedName>
</protein>
<keyword evidence="3" id="KW-1185">Reference proteome</keyword>
<dbReference type="RefSeq" id="WP_188627944.1">
    <property type="nucleotide sequence ID" value="NZ_BMIL01000014.1"/>
</dbReference>
<dbReference type="AlphaFoldDB" id="A0A916UJV3"/>
<evidence type="ECO:0000313" key="2">
    <source>
        <dbReference type="EMBL" id="GGC75787.1"/>
    </source>
</evidence>
<evidence type="ECO:0000256" key="1">
    <source>
        <dbReference type="SAM" id="Phobius"/>
    </source>
</evidence>
<gene>
    <name evidence="2" type="ORF">GCM10011387_31950</name>
</gene>
<dbReference type="Proteomes" id="UP000651668">
    <property type="component" value="Unassembled WGS sequence"/>
</dbReference>
<accession>A0A916UJV3</accession>
<keyword evidence="1" id="KW-1133">Transmembrane helix</keyword>